<evidence type="ECO:0000256" key="1">
    <source>
        <dbReference type="SAM" id="MobiDB-lite"/>
    </source>
</evidence>
<evidence type="ECO:0000313" key="2">
    <source>
        <dbReference type="EMBL" id="TFK90071.1"/>
    </source>
</evidence>
<feature type="region of interest" description="Disordered" evidence="1">
    <location>
        <begin position="24"/>
        <end position="56"/>
    </location>
</feature>
<dbReference type="InParanoid" id="A0A5C3PLB5"/>
<proteinExistence type="predicted"/>
<dbReference type="EMBL" id="ML211056">
    <property type="protein sequence ID" value="TFK90071.1"/>
    <property type="molecule type" value="Genomic_DNA"/>
</dbReference>
<dbReference type="AlphaFoldDB" id="A0A5C3PLB5"/>
<organism evidence="2 3">
    <name type="scientific">Polyporus arcularius HHB13444</name>
    <dbReference type="NCBI Taxonomy" id="1314778"/>
    <lineage>
        <taxon>Eukaryota</taxon>
        <taxon>Fungi</taxon>
        <taxon>Dikarya</taxon>
        <taxon>Basidiomycota</taxon>
        <taxon>Agaricomycotina</taxon>
        <taxon>Agaricomycetes</taxon>
        <taxon>Polyporales</taxon>
        <taxon>Polyporaceae</taxon>
        <taxon>Polyporus</taxon>
    </lineage>
</organism>
<reference evidence="2 3" key="1">
    <citation type="journal article" date="2019" name="Nat. Ecol. Evol.">
        <title>Megaphylogeny resolves global patterns of mushroom evolution.</title>
        <authorList>
            <person name="Varga T."/>
            <person name="Krizsan K."/>
            <person name="Foldi C."/>
            <person name="Dima B."/>
            <person name="Sanchez-Garcia M."/>
            <person name="Sanchez-Ramirez S."/>
            <person name="Szollosi G.J."/>
            <person name="Szarkandi J.G."/>
            <person name="Papp V."/>
            <person name="Albert L."/>
            <person name="Andreopoulos W."/>
            <person name="Angelini C."/>
            <person name="Antonin V."/>
            <person name="Barry K.W."/>
            <person name="Bougher N.L."/>
            <person name="Buchanan P."/>
            <person name="Buyck B."/>
            <person name="Bense V."/>
            <person name="Catcheside P."/>
            <person name="Chovatia M."/>
            <person name="Cooper J."/>
            <person name="Damon W."/>
            <person name="Desjardin D."/>
            <person name="Finy P."/>
            <person name="Geml J."/>
            <person name="Haridas S."/>
            <person name="Hughes K."/>
            <person name="Justo A."/>
            <person name="Karasinski D."/>
            <person name="Kautmanova I."/>
            <person name="Kiss B."/>
            <person name="Kocsube S."/>
            <person name="Kotiranta H."/>
            <person name="LaButti K.M."/>
            <person name="Lechner B.E."/>
            <person name="Liimatainen K."/>
            <person name="Lipzen A."/>
            <person name="Lukacs Z."/>
            <person name="Mihaltcheva S."/>
            <person name="Morgado L.N."/>
            <person name="Niskanen T."/>
            <person name="Noordeloos M.E."/>
            <person name="Ohm R.A."/>
            <person name="Ortiz-Santana B."/>
            <person name="Ovrebo C."/>
            <person name="Racz N."/>
            <person name="Riley R."/>
            <person name="Savchenko A."/>
            <person name="Shiryaev A."/>
            <person name="Soop K."/>
            <person name="Spirin V."/>
            <person name="Szebenyi C."/>
            <person name="Tomsovsky M."/>
            <person name="Tulloss R.E."/>
            <person name="Uehling J."/>
            <person name="Grigoriev I.V."/>
            <person name="Vagvolgyi C."/>
            <person name="Papp T."/>
            <person name="Martin F.M."/>
            <person name="Miettinen O."/>
            <person name="Hibbett D.S."/>
            <person name="Nagy L.G."/>
        </authorList>
    </citation>
    <scope>NUCLEOTIDE SEQUENCE [LARGE SCALE GENOMIC DNA]</scope>
    <source>
        <strain evidence="2 3">HHB13444</strain>
    </source>
</reference>
<feature type="compositionally biased region" description="Basic and acidic residues" evidence="1">
    <location>
        <begin position="38"/>
        <end position="55"/>
    </location>
</feature>
<name>A0A5C3PLB5_9APHY</name>
<accession>A0A5C3PLB5</accession>
<dbReference type="Proteomes" id="UP000308197">
    <property type="component" value="Unassembled WGS sequence"/>
</dbReference>
<protein>
    <submittedName>
        <fullName evidence="2">Uncharacterized protein</fullName>
    </submittedName>
</protein>
<evidence type="ECO:0000313" key="3">
    <source>
        <dbReference type="Proteomes" id="UP000308197"/>
    </source>
</evidence>
<keyword evidence="3" id="KW-1185">Reference proteome</keyword>
<gene>
    <name evidence="2" type="ORF">K466DRAFT_405596</name>
</gene>
<sequence length="93" mass="10192">MRCVALVSPTVVVRCPGGVRTYADCEPAPPVNRRRGKTTSEHASCRPGERRERSPRVYTRRHRLARNVPPLAHACLLRGAHDLLGGNGETGNP</sequence>